<dbReference type="PROSITE" id="PS50110">
    <property type="entry name" value="RESPONSE_REGULATORY"/>
    <property type="match status" value="1"/>
</dbReference>
<reference evidence="4 5" key="1">
    <citation type="submission" date="2016-10" db="EMBL/GenBank/DDBJ databases">
        <title>Complete genome sequences of three Cupriavidus strains isolated from various Malaysian environments.</title>
        <authorList>
            <person name="Abdullah A.A.-A."/>
            <person name="Shafie N.A.H."/>
            <person name="Lau N.S."/>
        </authorList>
    </citation>
    <scope>NUCLEOTIDE SEQUENCE [LARGE SCALE GENOMIC DNA]</scope>
    <source>
        <strain evidence="4 5">USMAA1020</strain>
    </source>
</reference>
<organism evidence="4 5">
    <name type="scientific">Cupriavidus malaysiensis</name>
    <dbReference type="NCBI Taxonomy" id="367825"/>
    <lineage>
        <taxon>Bacteria</taxon>
        <taxon>Pseudomonadati</taxon>
        <taxon>Pseudomonadota</taxon>
        <taxon>Betaproteobacteria</taxon>
        <taxon>Burkholderiales</taxon>
        <taxon>Burkholderiaceae</taxon>
        <taxon>Cupriavidus</taxon>
    </lineage>
</organism>
<gene>
    <name evidence="4" type="ORF">BKK80_09490</name>
</gene>
<evidence type="ECO:0000259" key="3">
    <source>
        <dbReference type="PROSITE" id="PS50110"/>
    </source>
</evidence>
<dbReference type="SMART" id="SM00448">
    <property type="entry name" value="REC"/>
    <property type="match status" value="1"/>
</dbReference>
<feature type="domain" description="Response regulatory" evidence="3">
    <location>
        <begin position="6"/>
        <end position="120"/>
    </location>
</feature>
<evidence type="ECO:0000313" key="4">
    <source>
        <dbReference type="EMBL" id="AOZ06040.1"/>
    </source>
</evidence>
<evidence type="ECO:0000313" key="5">
    <source>
        <dbReference type="Proteomes" id="UP000177515"/>
    </source>
</evidence>
<dbReference type="InterPro" id="IPR011006">
    <property type="entry name" value="CheY-like_superfamily"/>
</dbReference>
<name>A0ABM6F4B4_9BURK</name>
<accession>A0ABM6F4B4</accession>
<feature type="modified residue" description="4-aspartylphosphate" evidence="2">
    <location>
        <position position="55"/>
    </location>
</feature>
<evidence type="ECO:0000256" key="2">
    <source>
        <dbReference type="PROSITE-ProRule" id="PRU00169"/>
    </source>
</evidence>
<dbReference type="RefSeq" id="WP_071012283.1">
    <property type="nucleotide sequence ID" value="NZ_CP017754.1"/>
</dbReference>
<dbReference type="Gene3D" id="3.40.50.2300">
    <property type="match status" value="1"/>
</dbReference>
<dbReference type="InterPro" id="IPR050595">
    <property type="entry name" value="Bact_response_regulator"/>
</dbReference>
<keyword evidence="5" id="KW-1185">Reference proteome</keyword>
<dbReference type="InterPro" id="IPR001789">
    <property type="entry name" value="Sig_transdc_resp-reg_receiver"/>
</dbReference>
<dbReference type="Proteomes" id="UP000177515">
    <property type="component" value="Chromosome 1"/>
</dbReference>
<dbReference type="EMBL" id="CP017754">
    <property type="protein sequence ID" value="AOZ06040.1"/>
    <property type="molecule type" value="Genomic_DNA"/>
</dbReference>
<keyword evidence="1 2" id="KW-0597">Phosphoprotein</keyword>
<dbReference type="SUPFAM" id="SSF52172">
    <property type="entry name" value="CheY-like"/>
    <property type="match status" value="1"/>
</dbReference>
<dbReference type="Pfam" id="PF00072">
    <property type="entry name" value="Response_reg"/>
    <property type="match status" value="1"/>
</dbReference>
<protein>
    <submittedName>
        <fullName evidence="4">Response regulator</fullName>
    </submittedName>
</protein>
<sequence length="130" mass="14094">MTATPVIAIVDDDVSVRQALGSLLRSFNLAVELYASGPDLLRSPGLDAIRCLVTDVQMPAMSGFALHAELRARGLDIPAVFMTAFPEARYRERAKELDGCGFLSKPFLDIDMIRCVEQALARQRGAGRAG</sequence>
<dbReference type="PANTHER" id="PTHR44591:SF25">
    <property type="entry name" value="CHEMOTAXIS TWO-COMPONENT RESPONSE REGULATOR"/>
    <property type="match status" value="1"/>
</dbReference>
<dbReference type="PANTHER" id="PTHR44591">
    <property type="entry name" value="STRESS RESPONSE REGULATOR PROTEIN 1"/>
    <property type="match status" value="1"/>
</dbReference>
<proteinExistence type="predicted"/>
<evidence type="ECO:0000256" key="1">
    <source>
        <dbReference type="ARBA" id="ARBA00022553"/>
    </source>
</evidence>